<keyword evidence="5" id="KW-0631">Potassium channel</keyword>
<gene>
    <name evidence="16" type="ORF">AMON00008_LOCUS1655</name>
</gene>
<accession>A0A7S4PTB6</accession>
<evidence type="ECO:0000256" key="2">
    <source>
        <dbReference type="ARBA" id="ARBA00022448"/>
    </source>
</evidence>
<keyword evidence="8" id="KW-0630">Potassium</keyword>
<proteinExistence type="predicted"/>
<protein>
    <recommendedName>
        <fullName evidence="15">EF-hand domain-containing protein</fullName>
    </recommendedName>
</protein>
<dbReference type="SUPFAM" id="SSF47473">
    <property type="entry name" value="EF-hand"/>
    <property type="match status" value="1"/>
</dbReference>
<evidence type="ECO:0000256" key="5">
    <source>
        <dbReference type="ARBA" id="ARBA00022826"/>
    </source>
</evidence>
<feature type="compositionally biased region" description="Polar residues" evidence="13">
    <location>
        <begin position="627"/>
        <end position="643"/>
    </location>
</feature>
<keyword evidence="9 14" id="KW-1133">Transmembrane helix</keyword>
<feature type="compositionally biased region" description="Basic and acidic residues" evidence="13">
    <location>
        <begin position="679"/>
        <end position="689"/>
    </location>
</feature>
<feature type="transmembrane region" description="Helical" evidence="14">
    <location>
        <begin position="414"/>
        <end position="432"/>
    </location>
</feature>
<dbReference type="Pfam" id="PF00520">
    <property type="entry name" value="Ion_trans"/>
    <property type="match status" value="1"/>
</dbReference>
<dbReference type="SUPFAM" id="SSF81324">
    <property type="entry name" value="Voltage-gated potassium channels"/>
    <property type="match status" value="1"/>
</dbReference>
<keyword evidence="12" id="KW-0407">Ion channel</keyword>
<evidence type="ECO:0000256" key="13">
    <source>
        <dbReference type="SAM" id="MobiDB-lite"/>
    </source>
</evidence>
<evidence type="ECO:0000256" key="14">
    <source>
        <dbReference type="SAM" id="Phobius"/>
    </source>
</evidence>
<dbReference type="Pfam" id="PF13499">
    <property type="entry name" value="EF-hand_7"/>
    <property type="match status" value="1"/>
</dbReference>
<dbReference type="SMART" id="SM00054">
    <property type="entry name" value="EFh"/>
    <property type="match status" value="2"/>
</dbReference>
<evidence type="ECO:0000256" key="9">
    <source>
        <dbReference type="ARBA" id="ARBA00022989"/>
    </source>
</evidence>
<dbReference type="GO" id="GO:0008076">
    <property type="term" value="C:voltage-gated potassium channel complex"/>
    <property type="evidence" value="ECO:0007669"/>
    <property type="project" value="InterPro"/>
</dbReference>
<evidence type="ECO:0000256" key="12">
    <source>
        <dbReference type="ARBA" id="ARBA00023303"/>
    </source>
</evidence>
<dbReference type="AlphaFoldDB" id="A0A7S4PTB6"/>
<feature type="compositionally biased region" description="Polar residues" evidence="13">
    <location>
        <begin position="137"/>
        <end position="146"/>
    </location>
</feature>
<keyword evidence="6" id="KW-0106">Calcium</keyword>
<dbReference type="GO" id="GO:0005509">
    <property type="term" value="F:calcium ion binding"/>
    <property type="evidence" value="ECO:0007669"/>
    <property type="project" value="InterPro"/>
</dbReference>
<dbReference type="PANTHER" id="PTHR11537">
    <property type="entry name" value="VOLTAGE-GATED POTASSIUM CHANNEL"/>
    <property type="match status" value="1"/>
</dbReference>
<dbReference type="InterPro" id="IPR028325">
    <property type="entry name" value="VG_K_chnl"/>
</dbReference>
<feature type="transmembrane region" description="Helical" evidence="14">
    <location>
        <begin position="468"/>
        <end position="498"/>
    </location>
</feature>
<feature type="domain" description="EF-hand" evidence="15">
    <location>
        <begin position="518"/>
        <end position="553"/>
    </location>
</feature>
<organism evidence="16">
    <name type="scientific">Alexandrium monilatum</name>
    <dbReference type="NCBI Taxonomy" id="311494"/>
    <lineage>
        <taxon>Eukaryota</taxon>
        <taxon>Sar</taxon>
        <taxon>Alveolata</taxon>
        <taxon>Dinophyceae</taxon>
        <taxon>Gonyaulacales</taxon>
        <taxon>Pyrocystaceae</taxon>
        <taxon>Alexandrium</taxon>
    </lineage>
</organism>
<dbReference type="InterPro" id="IPR011992">
    <property type="entry name" value="EF-hand-dom_pair"/>
</dbReference>
<dbReference type="GO" id="GO:0005249">
    <property type="term" value="F:voltage-gated potassium channel activity"/>
    <property type="evidence" value="ECO:0007669"/>
    <property type="project" value="InterPro"/>
</dbReference>
<dbReference type="Gene3D" id="1.20.120.350">
    <property type="entry name" value="Voltage-gated potassium channels. Chain C"/>
    <property type="match status" value="1"/>
</dbReference>
<dbReference type="Gene3D" id="1.10.238.10">
    <property type="entry name" value="EF-hand"/>
    <property type="match status" value="1"/>
</dbReference>
<dbReference type="InterPro" id="IPR005821">
    <property type="entry name" value="Ion_trans_dom"/>
</dbReference>
<feature type="region of interest" description="Disordered" evidence="13">
    <location>
        <begin position="137"/>
        <end position="216"/>
    </location>
</feature>
<dbReference type="Gene3D" id="1.10.287.70">
    <property type="match status" value="1"/>
</dbReference>
<dbReference type="PROSITE" id="PS50222">
    <property type="entry name" value="EF_HAND_2"/>
    <property type="match status" value="2"/>
</dbReference>
<name>A0A7S4PTB6_9DINO</name>
<comment type="subcellular location">
    <subcellularLocation>
        <location evidence="1">Membrane</location>
        <topology evidence="1">Multi-pass membrane protein</topology>
    </subcellularLocation>
</comment>
<dbReference type="PRINTS" id="PR00169">
    <property type="entry name" value="KCHANNEL"/>
</dbReference>
<evidence type="ECO:0000256" key="6">
    <source>
        <dbReference type="ARBA" id="ARBA00022837"/>
    </source>
</evidence>
<keyword evidence="4 14" id="KW-0812">Transmembrane</keyword>
<feature type="region of interest" description="Disordered" evidence="13">
    <location>
        <begin position="613"/>
        <end position="689"/>
    </location>
</feature>
<evidence type="ECO:0000256" key="3">
    <source>
        <dbReference type="ARBA" id="ARBA00022538"/>
    </source>
</evidence>
<evidence type="ECO:0000256" key="10">
    <source>
        <dbReference type="ARBA" id="ARBA00023065"/>
    </source>
</evidence>
<evidence type="ECO:0000259" key="15">
    <source>
        <dbReference type="PROSITE" id="PS50222"/>
    </source>
</evidence>
<dbReference type="PROSITE" id="PS00018">
    <property type="entry name" value="EF_HAND_1"/>
    <property type="match status" value="2"/>
</dbReference>
<dbReference type="InterPro" id="IPR027359">
    <property type="entry name" value="Volt_channel_dom_sf"/>
</dbReference>
<keyword evidence="3" id="KW-0633">Potassium transport</keyword>
<dbReference type="GO" id="GO:0001508">
    <property type="term" value="P:action potential"/>
    <property type="evidence" value="ECO:0007669"/>
    <property type="project" value="TreeGrafter"/>
</dbReference>
<keyword evidence="2" id="KW-0813">Transport</keyword>
<feature type="compositionally biased region" description="Polar residues" evidence="13">
    <location>
        <begin position="650"/>
        <end position="660"/>
    </location>
</feature>
<dbReference type="CDD" id="cd00051">
    <property type="entry name" value="EFh"/>
    <property type="match status" value="1"/>
</dbReference>
<reference evidence="16" key="1">
    <citation type="submission" date="2021-01" db="EMBL/GenBank/DDBJ databases">
        <authorList>
            <person name="Corre E."/>
            <person name="Pelletier E."/>
            <person name="Niang G."/>
            <person name="Scheremetjew M."/>
            <person name="Finn R."/>
            <person name="Kale V."/>
            <person name="Holt S."/>
            <person name="Cochrane G."/>
            <person name="Meng A."/>
            <person name="Brown T."/>
            <person name="Cohen L."/>
        </authorList>
    </citation>
    <scope>NUCLEOTIDE SEQUENCE</scope>
    <source>
        <strain evidence="16">CCMP3105</strain>
    </source>
</reference>
<dbReference type="InterPro" id="IPR002048">
    <property type="entry name" value="EF_hand_dom"/>
</dbReference>
<keyword evidence="10" id="KW-0406">Ion transport</keyword>
<dbReference type="InterPro" id="IPR018247">
    <property type="entry name" value="EF_Hand_1_Ca_BS"/>
</dbReference>
<dbReference type="PANTHER" id="PTHR11537:SF254">
    <property type="entry name" value="POTASSIUM VOLTAGE-GATED CHANNEL PROTEIN SHAB"/>
    <property type="match status" value="1"/>
</dbReference>
<evidence type="ECO:0000256" key="4">
    <source>
        <dbReference type="ARBA" id="ARBA00022692"/>
    </source>
</evidence>
<evidence type="ECO:0000256" key="11">
    <source>
        <dbReference type="ARBA" id="ARBA00023136"/>
    </source>
</evidence>
<feature type="transmembrane region" description="Helical" evidence="14">
    <location>
        <begin position="444"/>
        <end position="462"/>
    </location>
</feature>
<evidence type="ECO:0000256" key="7">
    <source>
        <dbReference type="ARBA" id="ARBA00022882"/>
    </source>
</evidence>
<sequence length="689" mass="75697">MATWNFLPEIGRLEASPASFLGRKTALNADTSDGVQSTSRGAKSPRFAEALRRRKMMRGSVDHGGNVQDAASAATSGQIDDKLAPILESMEKASTIFQLVEEMPSMLQSLEEELWGKLSRIERKLDSLGCASQAATKTLSRASSTGLPVPVSKRQSQPRSTARPHRKSVDTLGTRSQTVAPCVSEKLGRHSQRTSLTIDTEDPPAPHAVFKPMPPPGLPVTMVSSGASLRGRRVSVASTLLSSTSLERLFAQVRAIGNNRTPMQRAIWDFVEEPDSSLAAQIFRHCVIVFVMMNVLLCTVQATEPPTLTGHLPVVLHFVCDILFAVEVAVRFAVCPNRCTFFASCANWIDIAAALPLLAQIVQCATDDCRQGELMDSAMVVLPLIRLCKLLRSFEKFHLLLSAFQIAFEALPVLLYSLGILILFFSAAIYFAEPRSNIRTLPEAVWITLTTLTTVGYCDLMPRSTPGLISTAFLIVSGVLYMAIPLGIVGGAFSSVWGDRDRMLLIRRTQIRLEQWGYTAKDILKLFYLYDKDKSGELDLAEFTAMIDEMRLGIGTERVVSLFKTFDTDGSGKVDDEEFVRALYPKAYAEIYSGVSFLDPLDDVHKRVQENIREERDDEGPRLAAAQSETVEGTKVSAGSQSHTTKDTEATMQASQQQKHPNWVYALGSDNTGSGSDYEGPRLDHEVSC</sequence>
<evidence type="ECO:0000256" key="8">
    <source>
        <dbReference type="ARBA" id="ARBA00022958"/>
    </source>
</evidence>
<dbReference type="EMBL" id="HBNR01002345">
    <property type="protein sequence ID" value="CAE4562036.1"/>
    <property type="molecule type" value="Transcribed_RNA"/>
</dbReference>
<evidence type="ECO:0000256" key="1">
    <source>
        <dbReference type="ARBA" id="ARBA00004141"/>
    </source>
</evidence>
<feature type="domain" description="EF-hand" evidence="15">
    <location>
        <begin position="554"/>
        <end position="589"/>
    </location>
</feature>
<keyword evidence="7" id="KW-0851">Voltage-gated channel</keyword>
<evidence type="ECO:0000313" key="16">
    <source>
        <dbReference type="EMBL" id="CAE4562036.1"/>
    </source>
</evidence>
<keyword evidence="11 14" id="KW-0472">Membrane</keyword>